<evidence type="ECO:0000313" key="3">
    <source>
        <dbReference type="Proteomes" id="UP000019335"/>
    </source>
</evidence>
<evidence type="ECO:0000256" key="1">
    <source>
        <dbReference type="SAM" id="MobiDB-lite"/>
    </source>
</evidence>
<evidence type="ECO:0000313" key="2">
    <source>
        <dbReference type="EMBL" id="EWM23253.1"/>
    </source>
</evidence>
<feature type="compositionally biased region" description="Polar residues" evidence="1">
    <location>
        <begin position="149"/>
        <end position="159"/>
    </location>
</feature>
<feature type="non-terminal residue" evidence="2">
    <location>
        <position position="159"/>
    </location>
</feature>
<dbReference type="Proteomes" id="UP000019335">
    <property type="component" value="Chromosome 17"/>
</dbReference>
<feature type="region of interest" description="Disordered" evidence="1">
    <location>
        <begin position="59"/>
        <end position="82"/>
    </location>
</feature>
<name>W7TIC5_9STRA</name>
<gene>
    <name evidence="2" type="ORF">Naga_100460g3</name>
</gene>
<comment type="caution">
    <text evidence="2">The sequence shown here is derived from an EMBL/GenBank/DDBJ whole genome shotgun (WGS) entry which is preliminary data.</text>
</comment>
<dbReference type="EMBL" id="AZIL01001719">
    <property type="protein sequence ID" value="EWM23253.1"/>
    <property type="molecule type" value="Genomic_DNA"/>
</dbReference>
<organism evidence="2 3">
    <name type="scientific">Nannochloropsis gaditana</name>
    <dbReference type="NCBI Taxonomy" id="72520"/>
    <lineage>
        <taxon>Eukaryota</taxon>
        <taxon>Sar</taxon>
        <taxon>Stramenopiles</taxon>
        <taxon>Ochrophyta</taxon>
        <taxon>Eustigmatophyceae</taxon>
        <taxon>Eustigmatales</taxon>
        <taxon>Monodopsidaceae</taxon>
        <taxon>Nannochloropsis</taxon>
    </lineage>
</organism>
<keyword evidence="3" id="KW-1185">Reference proteome</keyword>
<sequence length="159" mass="17277">MSDNPLTLFFPFLEKLMAHHRILSRKPSPCPLLLATTLLVSLALLPLAAGFLLPSLPSSPAIRQGALTDTGKSRTGERSLAPLGRPRYLGVRVKGGTEDDDRELAAEFSRRLEDEEESLPRVPIRKSSSPSPGGGVPQKVAQRSFATMPKTQSYNKEDG</sequence>
<dbReference type="AlphaFoldDB" id="W7TIC5"/>
<accession>W7TIC5</accession>
<proteinExistence type="predicted"/>
<feature type="region of interest" description="Disordered" evidence="1">
    <location>
        <begin position="109"/>
        <end position="159"/>
    </location>
</feature>
<reference evidence="2 3" key="1">
    <citation type="journal article" date="2014" name="Mol. Plant">
        <title>Chromosome Scale Genome Assembly and Transcriptome Profiling of Nannochloropsis gaditana in Nitrogen Depletion.</title>
        <authorList>
            <person name="Corteggiani Carpinelli E."/>
            <person name="Telatin A."/>
            <person name="Vitulo N."/>
            <person name="Forcato C."/>
            <person name="D'Angelo M."/>
            <person name="Schiavon R."/>
            <person name="Vezzi A."/>
            <person name="Giacometti G.M."/>
            <person name="Morosinotto T."/>
            <person name="Valle G."/>
        </authorList>
    </citation>
    <scope>NUCLEOTIDE SEQUENCE [LARGE SCALE GENOMIC DNA]</scope>
    <source>
        <strain evidence="2 3">B-31</strain>
    </source>
</reference>
<protein>
    <submittedName>
        <fullName evidence="2">Uncharacterized protein</fullName>
    </submittedName>
</protein>